<name>A0ABT9V3D0_9BACL</name>
<dbReference type="RefSeq" id="WP_307150009.1">
    <property type="nucleotide sequence ID" value="NZ_JAUSTU010000006.1"/>
</dbReference>
<organism evidence="1 2">
    <name type="scientific">Anoxybacillus andreesenii</name>
    <dbReference type="NCBI Taxonomy" id="1325932"/>
    <lineage>
        <taxon>Bacteria</taxon>
        <taxon>Bacillati</taxon>
        <taxon>Bacillota</taxon>
        <taxon>Bacilli</taxon>
        <taxon>Bacillales</taxon>
        <taxon>Anoxybacillaceae</taxon>
        <taxon>Anoxybacillus</taxon>
    </lineage>
</organism>
<reference evidence="1 2" key="1">
    <citation type="submission" date="2023-07" db="EMBL/GenBank/DDBJ databases">
        <title>Genomic Encyclopedia of Type Strains, Phase IV (KMG-IV): sequencing the most valuable type-strain genomes for metagenomic binning, comparative biology and taxonomic classification.</title>
        <authorList>
            <person name="Goeker M."/>
        </authorList>
    </citation>
    <scope>NUCLEOTIDE SEQUENCE [LARGE SCALE GENOMIC DNA]</scope>
    <source>
        <strain evidence="1 2">DSM 23948</strain>
    </source>
</reference>
<gene>
    <name evidence="1" type="ORF">J2S07_001755</name>
</gene>
<dbReference type="EMBL" id="JAUSTU010000006">
    <property type="protein sequence ID" value="MDQ0155450.1"/>
    <property type="molecule type" value="Genomic_DNA"/>
</dbReference>
<sequence>MKFILGSICFSFLLFIGISVNAEKIRNEKEQLILYPANRDKVIRQSPDQFYKELQTEFHYKEYSGATLSKREKVLFKDIDKFVYKYKDGEVQYSYPDSNIKEFYPAPNPNRQVYFLMSVKETEKEFKGQYAIYDAETKQFISLLSCFRKVIVSGC</sequence>
<keyword evidence="2" id="KW-1185">Reference proteome</keyword>
<protein>
    <submittedName>
        <fullName evidence="1">Uncharacterized protein</fullName>
    </submittedName>
</protein>
<proteinExistence type="predicted"/>
<evidence type="ECO:0000313" key="2">
    <source>
        <dbReference type="Proteomes" id="UP001231362"/>
    </source>
</evidence>
<evidence type="ECO:0000313" key="1">
    <source>
        <dbReference type="EMBL" id="MDQ0155450.1"/>
    </source>
</evidence>
<dbReference type="Proteomes" id="UP001231362">
    <property type="component" value="Unassembled WGS sequence"/>
</dbReference>
<comment type="caution">
    <text evidence="1">The sequence shown here is derived from an EMBL/GenBank/DDBJ whole genome shotgun (WGS) entry which is preliminary data.</text>
</comment>
<accession>A0ABT9V3D0</accession>